<proteinExistence type="predicted"/>
<name>A0A5K0YIX2_9MAGN</name>
<organism evidence="1">
    <name type="scientific">Nymphaea colorata</name>
    <name type="common">pocket water lily</name>
    <dbReference type="NCBI Taxonomy" id="210225"/>
    <lineage>
        <taxon>Eukaryota</taxon>
        <taxon>Viridiplantae</taxon>
        <taxon>Streptophyta</taxon>
        <taxon>Embryophyta</taxon>
        <taxon>Tracheophyta</taxon>
        <taxon>Spermatophyta</taxon>
        <taxon>Magnoliopsida</taxon>
        <taxon>Nymphaeales</taxon>
        <taxon>Nymphaeaceae</taxon>
        <taxon>Nymphaea</taxon>
    </lineage>
</organism>
<gene>
    <name evidence="1" type="ORF">NYM_LOCUS8234</name>
</gene>
<dbReference type="Gramene" id="NC12G0138730.1">
    <property type="protein sequence ID" value="NC12G0138730.1:cds"/>
    <property type="gene ID" value="NC12G0138730"/>
</dbReference>
<evidence type="ECO:0000313" key="1">
    <source>
        <dbReference type="EMBL" id="VVV77470.1"/>
    </source>
</evidence>
<reference evidence="1" key="1">
    <citation type="submission" date="2019-09" db="EMBL/GenBank/DDBJ databases">
        <authorList>
            <person name="Zhang L."/>
        </authorList>
    </citation>
    <scope>NUCLEOTIDE SEQUENCE</scope>
</reference>
<dbReference type="AlphaFoldDB" id="A0A5K0YIX2"/>
<protein>
    <submittedName>
        <fullName evidence="1">Uncharacterized protein</fullName>
    </submittedName>
</protein>
<sequence>MNYPITEKVGEKLQELEQASTCFIENQNVFEKEAGGEFKLPAHNKIDIRNSEIDVWSPLGALVQDNIGSLLDTKHVKERKILETESNMIISSRNLLLVKNMNHLVHAKM</sequence>
<accession>A0A5K0YIX2</accession>
<dbReference type="EMBL" id="LR721777">
    <property type="protein sequence ID" value="VVV77470.1"/>
    <property type="molecule type" value="Genomic_DNA"/>
</dbReference>